<comment type="caution">
    <text evidence="2">The sequence shown here is derived from an EMBL/GenBank/DDBJ whole genome shotgun (WGS) entry which is preliminary data.</text>
</comment>
<feature type="transmembrane region" description="Helical" evidence="1">
    <location>
        <begin position="35"/>
        <end position="58"/>
    </location>
</feature>
<evidence type="ECO:0000313" key="2">
    <source>
        <dbReference type="EMBL" id="EFN91717.1"/>
    </source>
</evidence>
<reference evidence="2 3" key="1">
    <citation type="submission" date="2010-09" db="EMBL/GenBank/DDBJ databases">
        <authorList>
            <person name="Harkins D.M."/>
            <person name="Madupu R."/>
            <person name="Durkin A.S."/>
            <person name="Torralba M."/>
            <person name="Methe B."/>
            <person name="Sutton G.G."/>
            <person name="Nelson K.E."/>
        </authorList>
    </citation>
    <scope>NUCLEOTIDE SEQUENCE [LARGE SCALE GENOMIC DNA]</scope>
    <source>
        <strain evidence="2 3">CRIS 21A-A</strain>
    </source>
</reference>
<accession>E1GUE6</accession>
<keyword evidence="1" id="KW-0812">Transmembrane</keyword>
<feature type="transmembrane region" description="Helical" evidence="1">
    <location>
        <begin position="134"/>
        <end position="153"/>
    </location>
</feature>
<name>E1GUE6_9BACT</name>
<feature type="transmembrane region" description="Helical" evidence="1">
    <location>
        <begin position="65"/>
        <end position="85"/>
    </location>
</feature>
<keyword evidence="1" id="KW-0472">Membrane</keyword>
<organism evidence="2 3">
    <name type="scientific">Prevotella amnii CRIS 21A-A</name>
    <dbReference type="NCBI Taxonomy" id="679191"/>
    <lineage>
        <taxon>Bacteria</taxon>
        <taxon>Pseudomonadati</taxon>
        <taxon>Bacteroidota</taxon>
        <taxon>Bacteroidia</taxon>
        <taxon>Bacteroidales</taxon>
        <taxon>Prevotellaceae</taxon>
        <taxon>Prevotella</taxon>
    </lineage>
</organism>
<dbReference type="RefSeq" id="WP_008447462.1">
    <property type="nucleotide sequence ID" value="NZ_ADFQ01000019.1"/>
</dbReference>
<dbReference type="AlphaFoldDB" id="E1GUE6"/>
<gene>
    <name evidence="2" type="ORF">HMPREF9018_0447</name>
</gene>
<protein>
    <submittedName>
        <fullName evidence="2">Uncharacterized protein</fullName>
    </submittedName>
</protein>
<dbReference type="EMBL" id="ADFQ01000019">
    <property type="protein sequence ID" value="EFN91717.1"/>
    <property type="molecule type" value="Genomic_DNA"/>
</dbReference>
<evidence type="ECO:0000256" key="1">
    <source>
        <dbReference type="SAM" id="Phobius"/>
    </source>
</evidence>
<feature type="transmembrane region" description="Helical" evidence="1">
    <location>
        <begin position="105"/>
        <end position="127"/>
    </location>
</feature>
<dbReference type="Proteomes" id="UP000016016">
    <property type="component" value="Unassembled WGS sequence"/>
</dbReference>
<sequence length="156" mass="17342">MIILLILSVLLSIPVTLLAIRKAKELPDSVSSFSYYIGDVLFSLWIASVASLLLFPMLHALPTSLVFVGGLVSAGLLMVAASPYYRTEWKVIHYFGGYLFGVGSQIVVAILEPWLLCLWTVFPFIFIKHEWRENATFISEAICVLSLVASIAIKLY</sequence>
<keyword evidence="1" id="KW-1133">Transmembrane helix</keyword>
<evidence type="ECO:0000313" key="3">
    <source>
        <dbReference type="Proteomes" id="UP000016016"/>
    </source>
</evidence>
<proteinExistence type="predicted"/>